<dbReference type="InterPro" id="IPR026139">
    <property type="entry name" value="GOLM1/CASC4"/>
</dbReference>
<feature type="compositionally biased region" description="Basic and acidic residues" evidence="9">
    <location>
        <begin position="210"/>
        <end position="225"/>
    </location>
</feature>
<keyword evidence="5 10" id="KW-1133">Transmembrane helix</keyword>
<evidence type="ECO:0000256" key="5">
    <source>
        <dbReference type="ARBA" id="ARBA00022989"/>
    </source>
</evidence>
<evidence type="ECO:0000256" key="8">
    <source>
        <dbReference type="SAM" id="Coils"/>
    </source>
</evidence>
<feature type="compositionally biased region" description="Acidic residues" evidence="9">
    <location>
        <begin position="397"/>
        <end position="412"/>
    </location>
</feature>
<dbReference type="GO" id="GO:0016020">
    <property type="term" value="C:membrane"/>
    <property type="evidence" value="ECO:0007669"/>
    <property type="project" value="UniProtKB-SubCell"/>
</dbReference>
<feature type="region of interest" description="Disordered" evidence="9">
    <location>
        <begin position="191"/>
        <end position="244"/>
    </location>
</feature>
<keyword evidence="3 10" id="KW-0812">Transmembrane</keyword>
<proteinExistence type="inferred from homology"/>
<dbReference type="PANTHER" id="PTHR15896:SF8">
    <property type="entry name" value="GOLGI MEMBRANE PROTEIN 1"/>
    <property type="match status" value="1"/>
</dbReference>
<feature type="compositionally biased region" description="Basic and acidic residues" evidence="9">
    <location>
        <begin position="376"/>
        <end position="396"/>
    </location>
</feature>
<keyword evidence="4" id="KW-0735">Signal-anchor</keyword>
<comment type="subcellular location">
    <subcellularLocation>
        <location evidence="1">Membrane</location>
        <topology evidence="1">Single-pass type II membrane protein</topology>
    </subcellularLocation>
</comment>
<reference evidence="12" key="1">
    <citation type="submission" date="2018-06" db="EMBL/GenBank/DDBJ databases">
        <title>Genome assembly of Danube salmon.</title>
        <authorList>
            <person name="Macqueen D.J."/>
            <person name="Gundappa M.K."/>
        </authorList>
    </citation>
    <scope>NUCLEOTIDE SEQUENCE [LARGE SCALE GENOMIC DNA]</scope>
</reference>
<evidence type="ECO:0000256" key="6">
    <source>
        <dbReference type="ARBA" id="ARBA00023054"/>
    </source>
</evidence>
<evidence type="ECO:0000313" key="11">
    <source>
        <dbReference type="Ensembl" id="ENSHHUP00000018678.1"/>
    </source>
</evidence>
<dbReference type="Ensembl" id="ENSHHUT00000019351.1">
    <property type="protein sequence ID" value="ENSHHUP00000018678.1"/>
    <property type="gene ID" value="ENSHHUG00000011645.1"/>
</dbReference>
<organism evidence="11 12">
    <name type="scientific">Hucho hucho</name>
    <name type="common">huchen</name>
    <dbReference type="NCBI Taxonomy" id="62062"/>
    <lineage>
        <taxon>Eukaryota</taxon>
        <taxon>Metazoa</taxon>
        <taxon>Chordata</taxon>
        <taxon>Craniata</taxon>
        <taxon>Vertebrata</taxon>
        <taxon>Euteleostomi</taxon>
        <taxon>Actinopterygii</taxon>
        <taxon>Neopterygii</taxon>
        <taxon>Teleostei</taxon>
        <taxon>Protacanthopterygii</taxon>
        <taxon>Salmoniformes</taxon>
        <taxon>Salmonidae</taxon>
        <taxon>Salmoninae</taxon>
        <taxon>Hucho</taxon>
    </lineage>
</organism>
<dbReference type="Proteomes" id="UP000314982">
    <property type="component" value="Unassembled WGS sequence"/>
</dbReference>
<keyword evidence="6 8" id="KW-0175">Coiled coil</keyword>
<feature type="transmembrane region" description="Helical" evidence="10">
    <location>
        <begin position="16"/>
        <end position="34"/>
    </location>
</feature>
<feature type="compositionally biased region" description="Basic and acidic residues" evidence="9">
    <location>
        <begin position="413"/>
        <end position="423"/>
    </location>
</feature>
<feature type="coiled-coil region" evidence="8">
    <location>
        <begin position="39"/>
        <end position="143"/>
    </location>
</feature>
<comment type="similarity">
    <text evidence="2">Belongs to the GOLM family.</text>
</comment>
<evidence type="ECO:0000256" key="2">
    <source>
        <dbReference type="ARBA" id="ARBA00007474"/>
    </source>
</evidence>
<evidence type="ECO:0000256" key="1">
    <source>
        <dbReference type="ARBA" id="ARBA00004606"/>
    </source>
</evidence>
<name>A0A4W5KN32_9TELE</name>
<dbReference type="PANTHER" id="PTHR15896">
    <property type="entry name" value="GOLGI PHOSPHOPROTEIN 2/GP73-RELATED"/>
    <property type="match status" value="1"/>
</dbReference>
<keyword evidence="12" id="KW-1185">Reference proteome</keyword>
<dbReference type="STRING" id="62062.ENSHHUP00000018678"/>
<dbReference type="PRINTS" id="PR02084">
    <property type="entry name" value="GOLM1CASC4"/>
</dbReference>
<dbReference type="AlphaFoldDB" id="A0A4W5KN32"/>
<dbReference type="GeneTree" id="ENSGT00530000063675"/>
<reference evidence="11" key="2">
    <citation type="submission" date="2025-08" db="UniProtKB">
        <authorList>
            <consortium name="Ensembl"/>
        </authorList>
    </citation>
    <scope>IDENTIFICATION</scope>
</reference>
<reference evidence="11" key="3">
    <citation type="submission" date="2025-09" db="UniProtKB">
        <authorList>
            <consortium name="Ensembl"/>
        </authorList>
    </citation>
    <scope>IDENTIFICATION</scope>
</reference>
<protein>
    <submittedName>
        <fullName evidence="11">Golgi membrane protein 1</fullName>
    </submittedName>
</protein>
<feature type="compositionally biased region" description="Polar residues" evidence="9">
    <location>
        <begin position="191"/>
        <end position="204"/>
    </location>
</feature>
<evidence type="ECO:0000256" key="4">
    <source>
        <dbReference type="ARBA" id="ARBA00022968"/>
    </source>
</evidence>
<evidence type="ECO:0000256" key="10">
    <source>
        <dbReference type="SAM" id="Phobius"/>
    </source>
</evidence>
<dbReference type="GO" id="GO:0005794">
    <property type="term" value="C:Golgi apparatus"/>
    <property type="evidence" value="ECO:0007669"/>
    <property type="project" value="TreeGrafter"/>
</dbReference>
<evidence type="ECO:0000313" key="12">
    <source>
        <dbReference type="Proteomes" id="UP000314982"/>
    </source>
</evidence>
<evidence type="ECO:0000256" key="7">
    <source>
        <dbReference type="ARBA" id="ARBA00023136"/>
    </source>
</evidence>
<sequence>MGGLGNGRRGGRSPPLMIGALIACVLVLGFNYWVSNSRNLELQTKLYELEAQMRRAASERGAMEMKKNEFQEEIQRLTEESSRMQSLNKRLEGVHNTCSQEKASQQINISSSSKAIQDLKSQLNELNEDLGKVQKEFQSCQGNLNTLNKKLTYDMTQCNTQILAQREDCAEKVAAAKREVQKKLEMKNLAVSSQTNAAPTQKIGSTEVGVSDKEGPGKAGLDDTKTTPVHGHTPETSAAKGPAVDLKTSALETNEIAVDKALDTPVLSPKESLPAADAKGYQPGPVERASKPQKNNLTEDTALEVMDTHGGEPQIEVKYVRNGNVRQSFSPPDADPGADDIQLSQWKEEEAPIGQEKVEDPEEDYDADKPIVGGVDPDKRNQMAENIDKEAEREMQEELADYNGDDENEGEFEADKQAELAQF</sequence>
<evidence type="ECO:0000256" key="3">
    <source>
        <dbReference type="ARBA" id="ARBA00022692"/>
    </source>
</evidence>
<keyword evidence="7 10" id="KW-0472">Membrane</keyword>
<feature type="region of interest" description="Disordered" evidence="9">
    <location>
        <begin position="324"/>
        <end position="423"/>
    </location>
</feature>
<accession>A0A4W5KN32</accession>
<feature type="region of interest" description="Disordered" evidence="9">
    <location>
        <begin position="267"/>
        <end position="299"/>
    </location>
</feature>
<evidence type="ECO:0000256" key="9">
    <source>
        <dbReference type="SAM" id="MobiDB-lite"/>
    </source>
</evidence>